<feature type="compositionally biased region" description="Polar residues" evidence="4">
    <location>
        <begin position="1267"/>
        <end position="1277"/>
    </location>
</feature>
<dbReference type="PANTHER" id="PTHR13720">
    <property type="entry name" value="WD-40 REPEAT PROTEIN"/>
    <property type="match status" value="1"/>
</dbReference>
<dbReference type="SMART" id="SM00320">
    <property type="entry name" value="WD40"/>
    <property type="match status" value="10"/>
</dbReference>
<dbReference type="EMBL" id="GL983911">
    <property type="protein sequence ID" value="EGR31153.1"/>
    <property type="molecule type" value="Genomic_DNA"/>
</dbReference>
<dbReference type="InterPro" id="IPR015943">
    <property type="entry name" value="WD40/YVTN_repeat-like_dom_sf"/>
</dbReference>
<evidence type="ECO:0000313" key="5">
    <source>
        <dbReference type="EMBL" id="EGR31153.1"/>
    </source>
</evidence>
<dbReference type="GO" id="GO:0031514">
    <property type="term" value="C:motile cilium"/>
    <property type="evidence" value="ECO:0007669"/>
    <property type="project" value="TreeGrafter"/>
</dbReference>
<keyword evidence="1" id="KW-0853">WD repeat</keyword>
<dbReference type="InterPro" id="IPR036322">
    <property type="entry name" value="WD40_repeat_dom_sf"/>
</dbReference>
<dbReference type="Gene3D" id="2.130.10.10">
    <property type="entry name" value="YVTN repeat-like/Quinoprotein amine dehydrogenase"/>
    <property type="match status" value="5"/>
</dbReference>
<sequence length="2044" mass="237637">MGNFITQLEQQECQPLPNPLLNSSLSKLREYHGSFKSVCDTFSIDLTEYEQIFGSNETSFKIWDTDKNGLIDALELFSGLILFSDASFNEKVRFLFDIFDFNEMNILTIVDLEFMLISCANATFKVYIFFLHKVNYNINIIQIFGQQIDMKEDEISQFLNNYFSDESKIGIQQMLKWCSKVNEIVKFITIIEKKPPDVKQQLESNIITLEQLKYPNKIQCEAQFKSQTLGEILNSLKYQQKIDLISMLSKKIFHMNPSENPQQQDQYTKDVNTHINWVFGIRSEGVKRALEFIKSQGEKAASEKILYFTACIVVIFYPKLFEQKHYLEHDNEVLSMCVSKNSSLVASGEIAQNNPAIHLWDSNTLQNLGVIKGIHQKGIHLLQFFKGDEYLASCGIRTNSPILIYNVKDFTLVLSTLINEFAFELIGIDNYSQEYVIKKQNSNQQDNNDFFNYDNSFIVCSGQQIVLFHYFDGNFITHDIKLEDFYIFEELNCATCVRIPASSKISYQGTTENLIIIVSGHKNGLVCIWQNFDHEKNIQLQDHDIVSIVNFDYGILIGTINSQIYLWNISMEMQLHQINFEQSQLPLQLISYEIVQIKSYKRKSFIVTREGDVVQVDFLQENEGQIKIQMNRINYISRIRGNLNDICILQKPESDEKILYVAGNERIVYSFSLESHEIMDMWSYPYQISTIDCINSEKHGNIFAIGFEEGQVCIRYQQKQIEEIWIKPQKNQRQREKVRINDVKFSSDGNYLVVGGQDSYIYILSFSNSQNGTFLQQEVKEDLKLENEEAVSIEFVDDNKSFLICSNQRKQYKVDLSDPKIKTFQENEQINCTIWNIRYQNIDVENIEEQLILPLIIGGDIKIFLAGGETGYIYFWKDKKQIEQNCGGYLRGHSSAISRLGMCKTQDSFFSLGSTDNTVIEWKIEFNQEYEQQKQLNINLQNEKTQKVTLFDTNLSKITGILEESLIRELVYSLHDQKLVFHENILDSFLLFKGVNQKIINTLYQILIPQYETMTSLMKRAPPISIQLDYIYGFQAYDRRRSLYYTHIYYIDQPQDKKRKVNTKKDPLQPNNKFASCGFKNITLWEMQGRNLMRKQVVSACEEVYNQQCCITCIGYISYSLGDQIESDIIAGNNNGDLILVACGKYIIAKEKAHLKMINCLKITELFQDKVLIITSGEDEFVKIWDTKFNMINEINIRKTGLFSDVPFSRNLSAQSLDLFSCKYPKKSENENSLGDSDNDTVYPILLLGTRNGDIFEASFTLEYQGSKKQTDQKQNYQEMSSSSQASSNSSNEEEDTNKIISQKKGENYGQTENFRFNYDIYLRFHSSQKFSLKQSNKKISISIHPSEKLMLSVGEDQQLSMFDCENNLLIYQQYLDQGTPSVVKFSPDGEYIIIGFTNGIIIIFSIQILQNKFSKNDKRAIPIIEQMQIINDKQNKAIVLNIEFDLSDMDTFAVSFEASTKNIIDINGERDLSFIGIYRCQQTNIRNKKHSIINNNNYNNNQQIKSTKDKQFKLKDILKCDFNSINSSQLVYFMTFSQDSQYLLAYYQDIDNFQIRQNNDTNGQYIVWDIDRKEIIKNFDLLKNTQWQSCIFANSLNSQYIQYQSILQQQEEQRKEHHISTQQPLMSIMNQIKNSLILGSQKGDIHFVKQNCLQQFSKEIYENNQKDNQVLAKSYSGHISYINQLEYQNNNLFSTGIKDECIMKWKITQENPFWDFDNLNYDFFDEQEAAISPEQKILSEILPKEQFESLLKNVLPLRNQIADAITNIDKEHNTSPCLQLINIIGRKAHNRHQNLFYDFDERFIYIAGSNLIIHTISEQQEEKEEEDQEEEKTQKQDISHQLEEKDQIKNKSLNSSNVSDSHEIQIVQEFIKLDKSFKSIDPEISCFVLSRDKKLLCAGTIQTNAQIIIWDICSQTCLKQMHLTNSSYILHIKFAYDNRHIICIAITNECTLIIYLIDTQDVKILGCANMPYSIPFKIKDVQFFPNCIYKFITCGIQHLVVWSLKGGVLSYASLEIENPSDIIEFNDENNKKDDLNNNIMYKI</sequence>
<accession>G0QUF7</accession>
<feature type="compositionally biased region" description="Acidic residues" evidence="4">
    <location>
        <begin position="1820"/>
        <end position="1831"/>
    </location>
</feature>
<name>G0QUF7_ICHMU</name>
<keyword evidence="3" id="KW-0106">Calcium</keyword>
<dbReference type="eggNOG" id="KOG2106">
    <property type="taxonomic scope" value="Eukaryota"/>
</dbReference>
<dbReference type="SUPFAM" id="SSF50998">
    <property type="entry name" value="Quinoprotein alcohol dehydrogenase-like"/>
    <property type="match status" value="1"/>
</dbReference>
<dbReference type="InterPro" id="IPR050630">
    <property type="entry name" value="WD_repeat_EMAP"/>
</dbReference>
<dbReference type="OrthoDB" id="286304at2759"/>
<reference evidence="5 6" key="1">
    <citation type="submission" date="2011-07" db="EMBL/GenBank/DDBJ databases">
        <authorList>
            <person name="Coyne R."/>
            <person name="Brami D."/>
            <person name="Johnson J."/>
            <person name="Hostetler J."/>
            <person name="Hannick L."/>
            <person name="Clark T."/>
            <person name="Cassidy-Hanley D."/>
            <person name="Inman J."/>
        </authorList>
    </citation>
    <scope>NUCLEOTIDE SEQUENCE [LARGE SCALE GENOMIC DNA]</scope>
    <source>
        <strain evidence="5 6">G5</strain>
    </source>
</reference>
<dbReference type="SUPFAM" id="SSF47473">
    <property type="entry name" value="EF-hand"/>
    <property type="match status" value="1"/>
</dbReference>
<feature type="compositionally biased region" description="Basic and acidic residues" evidence="4">
    <location>
        <begin position="1832"/>
        <end position="1850"/>
    </location>
</feature>
<dbReference type="SUPFAM" id="SSF50978">
    <property type="entry name" value="WD40 repeat-like"/>
    <property type="match status" value="1"/>
</dbReference>
<dbReference type="InterPro" id="IPR011047">
    <property type="entry name" value="Quinoprotein_ADH-like_sf"/>
</dbReference>
<feature type="region of interest" description="Disordered" evidence="4">
    <location>
        <begin position="1267"/>
        <end position="1305"/>
    </location>
</feature>
<dbReference type="InterPro" id="IPR018247">
    <property type="entry name" value="EF_Hand_1_Ca_BS"/>
</dbReference>
<evidence type="ECO:0000256" key="4">
    <source>
        <dbReference type="SAM" id="MobiDB-lite"/>
    </source>
</evidence>
<evidence type="ECO:0000313" key="6">
    <source>
        <dbReference type="Proteomes" id="UP000008983"/>
    </source>
</evidence>
<dbReference type="InterPro" id="IPR001680">
    <property type="entry name" value="WD40_rpt"/>
</dbReference>
<feature type="compositionally biased region" description="Low complexity" evidence="4">
    <location>
        <begin position="1278"/>
        <end position="1291"/>
    </location>
</feature>
<dbReference type="PROSITE" id="PS00018">
    <property type="entry name" value="EF_HAND_1"/>
    <property type="match status" value="1"/>
</dbReference>
<feature type="region of interest" description="Disordered" evidence="4">
    <location>
        <begin position="1819"/>
        <end position="1857"/>
    </location>
</feature>
<dbReference type="Pfam" id="PF00400">
    <property type="entry name" value="WD40"/>
    <property type="match status" value="1"/>
</dbReference>
<dbReference type="InParanoid" id="G0QUF7"/>
<keyword evidence="6" id="KW-1185">Reference proteome</keyword>
<proteinExistence type="predicted"/>
<dbReference type="InterPro" id="IPR011992">
    <property type="entry name" value="EF-hand-dom_pair"/>
</dbReference>
<evidence type="ECO:0000256" key="3">
    <source>
        <dbReference type="ARBA" id="ARBA00022837"/>
    </source>
</evidence>
<dbReference type="PANTHER" id="PTHR13720:SF33">
    <property type="entry name" value="HELP DOMAIN-CONTAINING PROTEIN"/>
    <property type="match status" value="1"/>
</dbReference>
<evidence type="ECO:0000256" key="1">
    <source>
        <dbReference type="ARBA" id="ARBA00022574"/>
    </source>
</evidence>
<organism evidence="5 6">
    <name type="scientific">Ichthyophthirius multifiliis</name>
    <name type="common">White spot disease agent</name>
    <name type="synonym">Ich</name>
    <dbReference type="NCBI Taxonomy" id="5932"/>
    <lineage>
        <taxon>Eukaryota</taxon>
        <taxon>Sar</taxon>
        <taxon>Alveolata</taxon>
        <taxon>Ciliophora</taxon>
        <taxon>Intramacronucleata</taxon>
        <taxon>Oligohymenophorea</taxon>
        <taxon>Hymenostomatida</taxon>
        <taxon>Ophryoglenina</taxon>
        <taxon>Ichthyophthirius</taxon>
    </lineage>
</organism>
<dbReference type="Proteomes" id="UP000008983">
    <property type="component" value="Unassembled WGS sequence"/>
</dbReference>
<gene>
    <name evidence="5" type="ORF">IMG5_116830</name>
</gene>
<keyword evidence="2" id="KW-0677">Repeat</keyword>
<dbReference type="STRING" id="857967.G0QUF7"/>
<dbReference type="GeneID" id="14907291"/>
<dbReference type="OMA" id="SINDECI"/>
<evidence type="ECO:0008006" key="7">
    <source>
        <dbReference type="Google" id="ProtNLM"/>
    </source>
</evidence>
<dbReference type="Gene3D" id="1.10.238.10">
    <property type="entry name" value="EF-hand"/>
    <property type="match status" value="1"/>
</dbReference>
<dbReference type="RefSeq" id="XP_004034639.1">
    <property type="nucleotide sequence ID" value="XM_004034591.1"/>
</dbReference>
<protein>
    <recommendedName>
        <fullName evidence="7">WD40-repeat-containing domain</fullName>
    </recommendedName>
</protein>
<evidence type="ECO:0000256" key="2">
    <source>
        <dbReference type="ARBA" id="ARBA00022737"/>
    </source>
</evidence>